<evidence type="ECO:0000256" key="12">
    <source>
        <dbReference type="ARBA" id="ARBA00023273"/>
    </source>
</evidence>
<evidence type="ECO:0000256" key="3">
    <source>
        <dbReference type="ARBA" id="ARBA00008874"/>
    </source>
</evidence>
<dbReference type="PROSITE" id="PS50011">
    <property type="entry name" value="PROTEIN_KINASE_DOM"/>
    <property type="match status" value="1"/>
</dbReference>
<evidence type="ECO:0000256" key="14">
    <source>
        <dbReference type="ARBA" id="ARBA00048679"/>
    </source>
</evidence>
<keyword evidence="11 15" id="KW-0067">ATP-binding</keyword>
<keyword evidence="7" id="KW-0723">Serine/threonine-protein kinase</keyword>
<evidence type="ECO:0000259" key="17">
    <source>
        <dbReference type="PROSITE" id="PS50011"/>
    </source>
</evidence>
<dbReference type="SUPFAM" id="SSF56112">
    <property type="entry name" value="Protein kinase-like (PK-like)"/>
    <property type="match status" value="1"/>
</dbReference>
<comment type="similarity">
    <text evidence="3">Belongs to the protein kinase superfamily. STE Ser/Thr protein kinase family. STE20 subfamily.</text>
</comment>
<keyword evidence="9 15" id="KW-0547">Nucleotide-binding</keyword>
<comment type="catalytic activity">
    <reaction evidence="14">
        <text>L-seryl-[protein] + ATP = O-phospho-L-seryl-[protein] + ADP + H(+)</text>
        <dbReference type="Rhea" id="RHEA:17989"/>
        <dbReference type="Rhea" id="RHEA-COMP:9863"/>
        <dbReference type="Rhea" id="RHEA-COMP:11604"/>
        <dbReference type="ChEBI" id="CHEBI:15378"/>
        <dbReference type="ChEBI" id="CHEBI:29999"/>
        <dbReference type="ChEBI" id="CHEBI:30616"/>
        <dbReference type="ChEBI" id="CHEBI:83421"/>
        <dbReference type="ChEBI" id="CHEBI:456216"/>
        <dbReference type="EC" id="2.7.11.1"/>
    </reaction>
</comment>
<dbReference type="GO" id="GO:0034329">
    <property type="term" value="P:cell junction assembly"/>
    <property type="evidence" value="ECO:0007669"/>
    <property type="project" value="UniProtKB-ARBA"/>
</dbReference>
<dbReference type="InterPro" id="IPR000719">
    <property type="entry name" value="Prot_kinase_dom"/>
</dbReference>
<keyword evidence="20" id="KW-1185">Reference proteome</keyword>
<dbReference type="EC" id="2.7.11.1" evidence="4"/>
<feature type="compositionally biased region" description="Basic and acidic residues" evidence="16">
    <location>
        <begin position="34"/>
        <end position="44"/>
    </location>
</feature>
<feature type="binding site" evidence="15">
    <location>
        <position position="324"/>
    </location>
    <ligand>
        <name>ATP</name>
        <dbReference type="ChEBI" id="CHEBI:30616"/>
    </ligand>
</feature>
<feature type="compositionally biased region" description="Basic residues" evidence="16">
    <location>
        <begin position="45"/>
        <end position="56"/>
    </location>
</feature>
<comment type="subcellular location">
    <subcellularLocation>
        <location evidence="1">Cell projection</location>
        <location evidence="1">Axon</location>
    </subcellularLocation>
    <subcellularLocation>
        <location evidence="2">Cytoplasm</location>
    </subcellularLocation>
</comment>
<evidence type="ECO:0000256" key="8">
    <source>
        <dbReference type="ARBA" id="ARBA00022679"/>
    </source>
</evidence>
<evidence type="ECO:0000256" key="5">
    <source>
        <dbReference type="ARBA" id="ARBA00022473"/>
    </source>
</evidence>
<organism evidence="19 20">
    <name type="scientific">Pieris macdunnoughi</name>
    <dbReference type="NCBI Taxonomy" id="345717"/>
    <lineage>
        <taxon>Eukaryota</taxon>
        <taxon>Metazoa</taxon>
        <taxon>Ecdysozoa</taxon>
        <taxon>Arthropoda</taxon>
        <taxon>Hexapoda</taxon>
        <taxon>Insecta</taxon>
        <taxon>Pterygota</taxon>
        <taxon>Neoptera</taxon>
        <taxon>Endopterygota</taxon>
        <taxon>Lepidoptera</taxon>
        <taxon>Glossata</taxon>
        <taxon>Ditrysia</taxon>
        <taxon>Papilionoidea</taxon>
        <taxon>Pieridae</taxon>
        <taxon>Pierinae</taxon>
        <taxon>Pieris</taxon>
    </lineage>
</organism>
<dbReference type="PROSITE" id="PS00108">
    <property type="entry name" value="PROTEIN_KINASE_ST"/>
    <property type="match status" value="1"/>
</dbReference>
<feature type="compositionally biased region" description="Polar residues" evidence="16">
    <location>
        <begin position="57"/>
        <end position="71"/>
    </location>
</feature>
<dbReference type="AlphaFoldDB" id="A0A821TWF4"/>
<evidence type="ECO:0000313" key="19">
    <source>
        <dbReference type="EMBL" id="CAF4882368.1"/>
    </source>
</evidence>
<dbReference type="GO" id="GO:0009791">
    <property type="term" value="P:post-embryonic development"/>
    <property type="evidence" value="ECO:0007669"/>
    <property type="project" value="UniProtKB-ARBA"/>
</dbReference>
<dbReference type="InterPro" id="IPR033923">
    <property type="entry name" value="PAK_BD"/>
</dbReference>
<feature type="compositionally biased region" description="Low complexity" evidence="16">
    <location>
        <begin position="145"/>
        <end position="166"/>
    </location>
</feature>
<dbReference type="FunFam" id="3.90.810.10:FF:000005">
    <property type="entry name" value="Non-specific serine/threonine protein kinase"/>
    <property type="match status" value="1"/>
</dbReference>
<proteinExistence type="inferred from homology"/>
<evidence type="ECO:0000256" key="4">
    <source>
        <dbReference type="ARBA" id="ARBA00012513"/>
    </source>
</evidence>
<feature type="region of interest" description="Disordered" evidence="16">
    <location>
        <begin position="1"/>
        <end position="71"/>
    </location>
</feature>
<keyword evidence="10" id="KW-0418">Kinase</keyword>
<dbReference type="GO" id="GO:0009887">
    <property type="term" value="P:animal organ morphogenesis"/>
    <property type="evidence" value="ECO:0007669"/>
    <property type="project" value="UniProtKB-ARBA"/>
</dbReference>
<dbReference type="FunFam" id="1.10.510.10:FF:000011">
    <property type="entry name" value="Non-specific serine/threonine protein kinase"/>
    <property type="match status" value="1"/>
</dbReference>
<evidence type="ECO:0000256" key="13">
    <source>
        <dbReference type="ARBA" id="ARBA00047899"/>
    </source>
</evidence>
<dbReference type="CDD" id="cd01093">
    <property type="entry name" value="CRIB_PAK_like"/>
    <property type="match status" value="1"/>
</dbReference>
<dbReference type="SMART" id="SM00285">
    <property type="entry name" value="PBD"/>
    <property type="match status" value="1"/>
</dbReference>
<evidence type="ECO:0000256" key="16">
    <source>
        <dbReference type="SAM" id="MobiDB-lite"/>
    </source>
</evidence>
<dbReference type="InterPro" id="IPR011009">
    <property type="entry name" value="Kinase-like_dom_sf"/>
</dbReference>
<dbReference type="PROSITE" id="PS00107">
    <property type="entry name" value="PROTEIN_KINASE_ATP"/>
    <property type="match status" value="1"/>
</dbReference>
<evidence type="ECO:0000256" key="10">
    <source>
        <dbReference type="ARBA" id="ARBA00022777"/>
    </source>
</evidence>
<reference evidence="19" key="1">
    <citation type="submission" date="2021-02" db="EMBL/GenBank/DDBJ databases">
        <authorList>
            <person name="Steward A R."/>
        </authorList>
    </citation>
    <scope>NUCLEOTIDE SEQUENCE</scope>
</reference>
<dbReference type="PROSITE" id="PS50108">
    <property type="entry name" value="CRIB"/>
    <property type="match status" value="1"/>
</dbReference>
<feature type="domain" description="CRIB" evidence="18">
    <location>
        <begin position="69"/>
        <end position="82"/>
    </location>
</feature>
<evidence type="ECO:0000256" key="6">
    <source>
        <dbReference type="ARBA" id="ARBA00022490"/>
    </source>
</evidence>
<dbReference type="InterPro" id="IPR017441">
    <property type="entry name" value="Protein_kinase_ATP_BS"/>
</dbReference>
<dbReference type="CDD" id="cd06647">
    <property type="entry name" value="STKc_PAK_I"/>
    <property type="match status" value="1"/>
</dbReference>
<dbReference type="Pfam" id="PF00786">
    <property type="entry name" value="PBD"/>
    <property type="match status" value="1"/>
</dbReference>
<keyword evidence="5" id="KW-0217">Developmental protein</keyword>
<feature type="region of interest" description="Disordered" evidence="16">
    <location>
        <begin position="138"/>
        <end position="278"/>
    </location>
</feature>
<evidence type="ECO:0000256" key="7">
    <source>
        <dbReference type="ARBA" id="ARBA00022527"/>
    </source>
</evidence>
<evidence type="ECO:0000256" key="9">
    <source>
        <dbReference type="ARBA" id="ARBA00022741"/>
    </source>
</evidence>
<comment type="catalytic activity">
    <reaction evidence="13">
        <text>L-threonyl-[protein] + ATP = O-phospho-L-threonyl-[protein] + ADP + H(+)</text>
        <dbReference type="Rhea" id="RHEA:46608"/>
        <dbReference type="Rhea" id="RHEA-COMP:11060"/>
        <dbReference type="Rhea" id="RHEA-COMP:11605"/>
        <dbReference type="ChEBI" id="CHEBI:15378"/>
        <dbReference type="ChEBI" id="CHEBI:30013"/>
        <dbReference type="ChEBI" id="CHEBI:30616"/>
        <dbReference type="ChEBI" id="CHEBI:61977"/>
        <dbReference type="ChEBI" id="CHEBI:456216"/>
        <dbReference type="EC" id="2.7.11.1"/>
    </reaction>
</comment>
<dbReference type="SMART" id="SM00220">
    <property type="entry name" value="S_TKc"/>
    <property type="match status" value="1"/>
</dbReference>
<evidence type="ECO:0000256" key="15">
    <source>
        <dbReference type="PROSITE-ProRule" id="PRU10141"/>
    </source>
</evidence>
<evidence type="ECO:0000256" key="11">
    <source>
        <dbReference type="ARBA" id="ARBA00022840"/>
    </source>
</evidence>
<dbReference type="Gene3D" id="3.90.810.10">
    <property type="entry name" value="CRIB domain"/>
    <property type="match status" value="1"/>
</dbReference>
<dbReference type="Gene3D" id="3.30.200.20">
    <property type="entry name" value="Phosphorylase Kinase, domain 1"/>
    <property type="match status" value="1"/>
</dbReference>
<evidence type="ECO:0000256" key="2">
    <source>
        <dbReference type="ARBA" id="ARBA00004496"/>
    </source>
</evidence>
<dbReference type="PANTHER" id="PTHR45832:SF22">
    <property type="entry name" value="SERINE_THREONINE-PROTEIN KINASE SAMKA-RELATED"/>
    <property type="match status" value="1"/>
</dbReference>
<keyword evidence="6" id="KW-0963">Cytoplasm</keyword>
<dbReference type="GO" id="GO:0005524">
    <property type="term" value="F:ATP binding"/>
    <property type="evidence" value="ECO:0007669"/>
    <property type="project" value="UniProtKB-UniRule"/>
</dbReference>
<comment type="caution">
    <text evidence="19">The sequence shown here is derived from an EMBL/GenBank/DDBJ whole genome shotgun (WGS) entry which is preliminary data.</text>
</comment>
<dbReference type="OrthoDB" id="1022360at2759"/>
<dbReference type="GO" id="GO:0004674">
    <property type="term" value="F:protein serine/threonine kinase activity"/>
    <property type="evidence" value="ECO:0007669"/>
    <property type="project" value="UniProtKB-KW"/>
</dbReference>
<dbReference type="GO" id="GO:0005829">
    <property type="term" value="C:cytosol"/>
    <property type="evidence" value="ECO:0007669"/>
    <property type="project" value="UniProtKB-ARBA"/>
</dbReference>
<dbReference type="EMBL" id="CAJOBZ010000028">
    <property type="protein sequence ID" value="CAF4882368.1"/>
    <property type="molecule type" value="Genomic_DNA"/>
</dbReference>
<feature type="compositionally biased region" description="Pro residues" evidence="16">
    <location>
        <begin position="199"/>
        <end position="209"/>
    </location>
</feature>
<dbReference type="Pfam" id="PF00069">
    <property type="entry name" value="Pkinase"/>
    <property type="match status" value="1"/>
</dbReference>
<protein>
    <recommendedName>
        <fullName evidence="4">non-specific serine/threonine protein kinase</fullName>
        <ecNumber evidence="4">2.7.11.1</ecNumber>
    </recommendedName>
</protein>
<keyword evidence="12" id="KW-0966">Cell projection</keyword>
<dbReference type="Proteomes" id="UP000663880">
    <property type="component" value="Unassembled WGS sequence"/>
</dbReference>
<dbReference type="GO" id="GO:0030054">
    <property type="term" value="C:cell junction"/>
    <property type="evidence" value="ECO:0007669"/>
    <property type="project" value="UniProtKB-ARBA"/>
</dbReference>
<dbReference type="GO" id="GO:0030424">
    <property type="term" value="C:axon"/>
    <property type="evidence" value="ECO:0007669"/>
    <property type="project" value="UniProtKB-SubCell"/>
</dbReference>
<dbReference type="Gene3D" id="1.10.510.10">
    <property type="entry name" value="Transferase(Phosphotransferase) domain 1"/>
    <property type="match status" value="1"/>
</dbReference>
<dbReference type="InterPro" id="IPR051931">
    <property type="entry name" value="PAK3-like"/>
</dbReference>
<evidence type="ECO:0000313" key="20">
    <source>
        <dbReference type="Proteomes" id="UP000663880"/>
    </source>
</evidence>
<evidence type="ECO:0000259" key="18">
    <source>
        <dbReference type="PROSITE" id="PS50108"/>
    </source>
</evidence>
<sequence>MSSDEDKPPAPPVRLTSNRATDRVDSVSSVDMRPLPKEPDDGSDRKKKTLKAKIKGSKSTAHNDNKPNISYPTNFEHTVHVGFDAVTGEFTGMPEAWARLLMASNISKQEQKSNPQAVLDVLKWYDASATQPPVSKYMTSAQMHTTHSGSSVSRVSSSSPSSSTPTDTEHPEPPPPPPSRPDRTKSIYTKPIEEEEAPPPRPTPAPATPPHVSHPALTTHSIPRAEVVPAPSLDRNKNPAHTPPAHAPPAPPNGAPATDTGRSTGQQQRKKKMTDEEILEKLRTIVSVGDPNRKYTKMEKIGQGASGTVYTAIETSTGMEVAIKQMNLSQQPKKELIINEILVMRENKHNNVVNYLDSYLVNEELWVVMEYLAGGSLTDVVTETCMDEGQIAAVCREVLQALHFLHTNHVIHRDIKSDNILLGLDGQVKLTDFGFCAQISPEQNKRTTMVGTPYWMAPEVVTRKQYGPKVDVWSLGIMAIEMIEGEPPYLNENPLRALYLIATNGKPDIKDKDKLSAVFQDFLDQCLEVDVERRATALDLLKHPFLKMARPLASLTPLIMAAKEAAKGH</sequence>
<dbReference type="GO" id="GO:0007411">
    <property type="term" value="P:axon guidance"/>
    <property type="evidence" value="ECO:0007669"/>
    <property type="project" value="UniProtKB-ARBA"/>
</dbReference>
<feature type="domain" description="Protein kinase" evidence="17">
    <location>
        <begin position="295"/>
        <end position="546"/>
    </location>
</feature>
<dbReference type="GO" id="GO:0005886">
    <property type="term" value="C:plasma membrane"/>
    <property type="evidence" value="ECO:0007669"/>
    <property type="project" value="UniProtKB-ARBA"/>
</dbReference>
<dbReference type="InterPro" id="IPR008271">
    <property type="entry name" value="Ser/Thr_kinase_AS"/>
</dbReference>
<accession>A0A821TWF4</accession>
<dbReference type="PANTHER" id="PTHR45832">
    <property type="entry name" value="SERINE/THREONINE-PROTEIN KINASE SAMKA-RELATED-RELATED"/>
    <property type="match status" value="1"/>
</dbReference>
<gene>
    <name evidence="19" type="ORF">PMACD_LOCUS9722</name>
</gene>
<feature type="compositionally biased region" description="Pro residues" evidence="16">
    <location>
        <begin position="241"/>
        <end position="254"/>
    </location>
</feature>
<dbReference type="FunFam" id="3.30.200.20:FF:000069">
    <property type="entry name" value="Non-specific serine/threonine protein kinase"/>
    <property type="match status" value="1"/>
</dbReference>
<name>A0A821TWF4_9NEOP</name>
<dbReference type="InterPro" id="IPR000095">
    <property type="entry name" value="CRIB_dom"/>
</dbReference>
<dbReference type="GO" id="GO:0016477">
    <property type="term" value="P:cell migration"/>
    <property type="evidence" value="ECO:0007669"/>
    <property type="project" value="UniProtKB-ARBA"/>
</dbReference>
<keyword evidence="8" id="KW-0808">Transferase</keyword>
<dbReference type="InterPro" id="IPR036936">
    <property type="entry name" value="CRIB_dom_sf"/>
</dbReference>
<dbReference type="GO" id="GO:0048598">
    <property type="term" value="P:embryonic morphogenesis"/>
    <property type="evidence" value="ECO:0007669"/>
    <property type="project" value="UniProtKB-ARBA"/>
</dbReference>
<evidence type="ECO:0000256" key="1">
    <source>
        <dbReference type="ARBA" id="ARBA00004489"/>
    </source>
</evidence>